<accession>A0A022QNU9</accession>
<feature type="non-terminal residue" evidence="7">
    <location>
        <position position="1"/>
    </location>
</feature>
<gene>
    <name evidence="7" type="ORF">MIMGU_mgv1a0199721mg</name>
</gene>
<evidence type="ECO:0000256" key="3">
    <source>
        <dbReference type="ARBA" id="ARBA00022741"/>
    </source>
</evidence>
<evidence type="ECO:0000259" key="6">
    <source>
        <dbReference type="Pfam" id="PF12627"/>
    </source>
</evidence>
<evidence type="ECO:0000259" key="5">
    <source>
        <dbReference type="Pfam" id="PF01743"/>
    </source>
</evidence>
<sequence>IDSRNLGLTRSMVSIPASVVLRNLRAAGFEAYLVGGCIRDLLLNKVPKDFDVITTASLKQVISNVLSHFSVKKKFQRAIIVGKRFPICRVIIKGCLVEVSSFETVAVKSKSKQVDIFEMPKGCNPRDFARWKNCMSRDFTVNSLFFDPAVNVIFDYTNAMADLRSLKLSTVIPAQRSFKEDEGSRILRGLRLAARLNLSFSKETEVALYSLSSLVANLSTSRIGLEMNNMLSYGAAEPSLLLLKRFNLLEILLPFHAAYISEQVDNQLGIRSL</sequence>
<dbReference type="InterPro" id="IPR052191">
    <property type="entry name" value="tRNA_ntf/polyA_polymerase_I"/>
</dbReference>
<reference evidence="7 8" key="1">
    <citation type="journal article" date="2013" name="Proc. Natl. Acad. Sci. U.S.A.">
        <title>Fine-scale variation in meiotic recombination in Mimulus inferred from population shotgun sequencing.</title>
        <authorList>
            <person name="Hellsten U."/>
            <person name="Wright K.M."/>
            <person name="Jenkins J."/>
            <person name="Shu S."/>
            <person name="Yuan Y."/>
            <person name="Wessler S.R."/>
            <person name="Schmutz J."/>
            <person name="Willis J.H."/>
            <person name="Rokhsar D.S."/>
        </authorList>
    </citation>
    <scope>NUCLEOTIDE SEQUENCE [LARGE SCALE GENOMIC DNA]</scope>
    <source>
        <strain evidence="8">cv. DUN x IM62</strain>
    </source>
</reference>
<name>A0A022QNU9_ERYGU</name>
<dbReference type="PANTHER" id="PTHR43051:SF1">
    <property type="entry name" value="POLYNUCLEOTIDE ADENYLYLTRANSFERASE FAMILY PROTEIN"/>
    <property type="match status" value="1"/>
</dbReference>
<dbReference type="EMBL" id="KI631180">
    <property type="protein sequence ID" value="EYU29621.1"/>
    <property type="molecule type" value="Genomic_DNA"/>
</dbReference>
<evidence type="ECO:0008006" key="9">
    <source>
        <dbReference type="Google" id="ProtNLM"/>
    </source>
</evidence>
<dbReference type="Proteomes" id="UP000030748">
    <property type="component" value="Unassembled WGS sequence"/>
</dbReference>
<dbReference type="SUPFAM" id="SSF81301">
    <property type="entry name" value="Nucleotidyltransferase"/>
    <property type="match status" value="1"/>
</dbReference>
<dbReference type="GO" id="GO:0001680">
    <property type="term" value="P:tRNA 3'-terminal CCA addition"/>
    <property type="evidence" value="ECO:0007669"/>
    <property type="project" value="UniProtKB-ARBA"/>
</dbReference>
<evidence type="ECO:0000313" key="8">
    <source>
        <dbReference type="Proteomes" id="UP000030748"/>
    </source>
</evidence>
<keyword evidence="2 4" id="KW-0808">Transferase</keyword>
<dbReference type="Pfam" id="PF01743">
    <property type="entry name" value="PolyA_pol"/>
    <property type="match status" value="1"/>
</dbReference>
<keyword evidence="8" id="KW-1185">Reference proteome</keyword>
<dbReference type="InterPro" id="IPR043519">
    <property type="entry name" value="NT_sf"/>
</dbReference>
<dbReference type="GO" id="GO:0016779">
    <property type="term" value="F:nucleotidyltransferase activity"/>
    <property type="evidence" value="ECO:0007669"/>
    <property type="project" value="InterPro"/>
</dbReference>
<dbReference type="GO" id="GO:0003723">
    <property type="term" value="F:RNA binding"/>
    <property type="evidence" value="ECO:0007669"/>
    <property type="project" value="UniProtKB-KW"/>
</dbReference>
<dbReference type="InterPro" id="IPR002646">
    <property type="entry name" value="PolA_pol_head_dom"/>
</dbReference>
<proteinExistence type="inferred from homology"/>
<feature type="domain" description="Poly A polymerase head" evidence="5">
    <location>
        <begin position="31"/>
        <end position="166"/>
    </location>
</feature>
<dbReference type="CDD" id="cd05398">
    <property type="entry name" value="NT_ClassII-CCAase"/>
    <property type="match status" value="1"/>
</dbReference>
<dbReference type="SUPFAM" id="SSF81891">
    <property type="entry name" value="Poly A polymerase C-terminal region-like"/>
    <property type="match status" value="1"/>
</dbReference>
<dbReference type="eggNOG" id="KOG2159">
    <property type="taxonomic scope" value="Eukaryota"/>
</dbReference>
<comment type="similarity">
    <text evidence="1 4">Belongs to the tRNA nucleotidyltransferase/poly(A) polymerase family.</text>
</comment>
<dbReference type="GO" id="GO:0000166">
    <property type="term" value="F:nucleotide binding"/>
    <property type="evidence" value="ECO:0007669"/>
    <property type="project" value="UniProtKB-KW"/>
</dbReference>
<protein>
    <recommendedName>
        <fullName evidence="9">Poly A polymerase head domain-containing protein</fullName>
    </recommendedName>
</protein>
<feature type="domain" description="tRNA nucleotidyltransferase/poly(A) polymerase RNA and SrmB- binding" evidence="6">
    <location>
        <begin position="198"/>
        <end position="258"/>
    </location>
</feature>
<dbReference type="Pfam" id="PF12627">
    <property type="entry name" value="PolyA_pol_RNAbd"/>
    <property type="match status" value="1"/>
</dbReference>
<dbReference type="Gene3D" id="1.10.3090.10">
    <property type="entry name" value="cca-adding enzyme, domain 2"/>
    <property type="match status" value="1"/>
</dbReference>
<dbReference type="STRING" id="4155.A0A022QNU9"/>
<keyword evidence="4" id="KW-0694">RNA-binding</keyword>
<evidence type="ECO:0000256" key="4">
    <source>
        <dbReference type="RuleBase" id="RU003953"/>
    </source>
</evidence>
<dbReference type="Gene3D" id="3.30.460.10">
    <property type="entry name" value="Beta Polymerase, domain 2"/>
    <property type="match status" value="1"/>
</dbReference>
<evidence type="ECO:0000256" key="2">
    <source>
        <dbReference type="ARBA" id="ARBA00022679"/>
    </source>
</evidence>
<dbReference type="AlphaFoldDB" id="A0A022QNU9"/>
<evidence type="ECO:0000256" key="1">
    <source>
        <dbReference type="ARBA" id="ARBA00007265"/>
    </source>
</evidence>
<feature type="non-terminal residue" evidence="7">
    <location>
        <position position="273"/>
    </location>
</feature>
<dbReference type="PANTHER" id="PTHR43051">
    <property type="entry name" value="POLYNUCLEOTIDE ADENYLYLTRANSFERASE FAMILY PROTEIN"/>
    <property type="match status" value="1"/>
</dbReference>
<keyword evidence="3" id="KW-0547">Nucleotide-binding</keyword>
<evidence type="ECO:0000313" key="7">
    <source>
        <dbReference type="EMBL" id="EYU29621.1"/>
    </source>
</evidence>
<organism evidence="7 8">
    <name type="scientific">Erythranthe guttata</name>
    <name type="common">Yellow monkey flower</name>
    <name type="synonym">Mimulus guttatus</name>
    <dbReference type="NCBI Taxonomy" id="4155"/>
    <lineage>
        <taxon>Eukaryota</taxon>
        <taxon>Viridiplantae</taxon>
        <taxon>Streptophyta</taxon>
        <taxon>Embryophyta</taxon>
        <taxon>Tracheophyta</taxon>
        <taxon>Spermatophyta</taxon>
        <taxon>Magnoliopsida</taxon>
        <taxon>eudicotyledons</taxon>
        <taxon>Gunneridae</taxon>
        <taxon>Pentapetalae</taxon>
        <taxon>asterids</taxon>
        <taxon>lamiids</taxon>
        <taxon>Lamiales</taxon>
        <taxon>Phrymaceae</taxon>
        <taxon>Erythranthe</taxon>
    </lineage>
</organism>
<dbReference type="InterPro" id="IPR032828">
    <property type="entry name" value="PolyA_RNA-bd"/>
</dbReference>